<organism evidence="4 5">
    <name type="scientific">Lusitaniella coriacea LEGE 07157</name>
    <dbReference type="NCBI Taxonomy" id="945747"/>
    <lineage>
        <taxon>Bacteria</taxon>
        <taxon>Bacillati</taxon>
        <taxon>Cyanobacteriota</taxon>
        <taxon>Cyanophyceae</taxon>
        <taxon>Spirulinales</taxon>
        <taxon>Lusitaniellaceae</taxon>
        <taxon>Lusitaniella</taxon>
    </lineage>
</organism>
<dbReference type="Pfam" id="PF00072">
    <property type="entry name" value="Response_reg"/>
    <property type="match status" value="1"/>
</dbReference>
<keyword evidence="5" id="KW-1185">Reference proteome</keyword>
<comment type="caution">
    <text evidence="4">The sequence shown here is derived from an EMBL/GenBank/DDBJ whole genome shotgun (WGS) entry which is preliminary data.</text>
</comment>
<evidence type="ECO:0000313" key="5">
    <source>
        <dbReference type="Proteomes" id="UP000654482"/>
    </source>
</evidence>
<reference evidence="4" key="1">
    <citation type="submission" date="2020-10" db="EMBL/GenBank/DDBJ databases">
        <authorList>
            <person name="Castelo-Branco R."/>
            <person name="Eusebio N."/>
            <person name="Adriana R."/>
            <person name="Vieira A."/>
            <person name="Brugerolle De Fraissinette N."/>
            <person name="Rezende De Castro R."/>
            <person name="Schneider M.P."/>
            <person name="Vasconcelos V."/>
            <person name="Leao P.N."/>
        </authorList>
    </citation>
    <scope>NUCLEOTIDE SEQUENCE</scope>
    <source>
        <strain evidence="4">LEGE 07157</strain>
    </source>
</reference>
<protein>
    <submittedName>
        <fullName evidence="4">Response regulator</fullName>
    </submittedName>
</protein>
<evidence type="ECO:0000256" key="1">
    <source>
        <dbReference type="ARBA" id="ARBA00022553"/>
    </source>
</evidence>
<gene>
    <name evidence="4" type="ORF">IQ249_00250</name>
</gene>
<sequence>MTRKRVLVIDDDNGVRDIIQFSLEAAAGWQVLTAASGREGLKIAKTEQPDAILLDVMMPELDGPATFQQLKTNPITQNIPTIFLTAKARTSEQQQLIDLGVTGTISKPFEAQDLIRQIKVILQWAD</sequence>
<evidence type="ECO:0000259" key="3">
    <source>
        <dbReference type="PROSITE" id="PS50110"/>
    </source>
</evidence>
<dbReference type="Proteomes" id="UP000654482">
    <property type="component" value="Unassembled WGS sequence"/>
</dbReference>
<name>A0A8J7B2F3_9CYAN</name>
<dbReference type="AlphaFoldDB" id="A0A8J7B2F3"/>
<dbReference type="EMBL" id="JADEWZ010000001">
    <property type="protein sequence ID" value="MBE9114317.1"/>
    <property type="molecule type" value="Genomic_DNA"/>
</dbReference>
<evidence type="ECO:0000313" key="4">
    <source>
        <dbReference type="EMBL" id="MBE9114317.1"/>
    </source>
</evidence>
<dbReference type="InterPro" id="IPR050595">
    <property type="entry name" value="Bact_response_regulator"/>
</dbReference>
<dbReference type="SMART" id="SM00448">
    <property type="entry name" value="REC"/>
    <property type="match status" value="1"/>
</dbReference>
<dbReference type="GO" id="GO:0000160">
    <property type="term" value="P:phosphorelay signal transduction system"/>
    <property type="evidence" value="ECO:0007669"/>
    <property type="project" value="InterPro"/>
</dbReference>
<accession>A0A8J7B2F3</accession>
<feature type="domain" description="Response regulatory" evidence="3">
    <location>
        <begin position="5"/>
        <end position="122"/>
    </location>
</feature>
<dbReference type="Gene3D" id="3.40.50.2300">
    <property type="match status" value="1"/>
</dbReference>
<feature type="modified residue" description="4-aspartylphosphate" evidence="2">
    <location>
        <position position="55"/>
    </location>
</feature>
<dbReference type="RefSeq" id="WP_194027407.1">
    <property type="nucleotide sequence ID" value="NZ_JADEWZ010000001.1"/>
</dbReference>
<dbReference type="PANTHER" id="PTHR44591">
    <property type="entry name" value="STRESS RESPONSE REGULATOR PROTEIN 1"/>
    <property type="match status" value="1"/>
</dbReference>
<keyword evidence="1 2" id="KW-0597">Phosphoprotein</keyword>
<dbReference type="SUPFAM" id="SSF52172">
    <property type="entry name" value="CheY-like"/>
    <property type="match status" value="1"/>
</dbReference>
<dbReference type="CDD" id="cd17552">
    <property type="entry name" value="REC_RR468-like"/>
    <property type="match status" value="1"/>
</dbReference>
<dbReference type="InterPro" id="IPR001789">
    <property type="entry name" value="Sig_transdc_resp-reg_receiver"/>
</dbReference>
<evidence type="ECO:0000256" key="2">
    <source>
        <dbReference type="PROSITE-ProRule" id="PRU00169"/>
    </source>
</evidence>
<dbReference type="PANTHER" id="PTHR44591:SF22">
    <property type="entry name" value="CHEY SUBFAMILY"/>
    <property type="match status" value="1"/>
</dbReference>
<dbReference type="PROSITE" id="PS50110">
    <property type="entry name" value="RESPONSE_REGULATORY"/>
    <property type="match status" value="1"/>
</dbReference>
<proteinExistence type="predicted"/>
<dbReference type="InterPro" id="IPR011006">
    <property type="entry name" value="CheY-like_superfamily"/>
</dbReference>